<accession>A0A6C0B0E8</accession>
<sequence length="86" mass="9456">MGCGASRHMDKEIINVVKTTFTPTGDFKKDELRARGYAKAVGMDQANTEIAVVMATQGFDAGANAMIKKHTTDGKFDYFAMRQQYG</sequence>
<reference evidence="1" key="1">
    <citation type="journal article" date="2020" name="Nature">
        <title>Giant virus diversity and host interactions through global metagenomics.</title>
        <authorList>
            <person name="Schulz F."/>
            <person name="Roux S."/>
            <person name="Paez-Espino D."/>
            <person name="Jungbluth S."/>
            <person name="Walsh D.A."/>
            <person name="Denef V.J."/>
            <person name="McMahon K.D."/>
            <person name="Konstantinidis K.T."/>
            <person name="Eloe-Fadrosh E.A."/>
            <person name="Kyrpides N.C."/>
            <person name="Woyke T."/>
        </authorList>
    </citation>
    <scope>NUCLEOTIDE SEQUENCE</scope>
    <source>
        <strain evidence="1">GVMAG-M-3300009182-67</strain>
    </source>
</reference>
<organism evidence="1">
    <name type="scientific">viral metagenome</name>
    <dbReference type="NCBI Taxonomy" id="1070528"/>
    <lineage>
        <taxon>unclassified sequences</taxon>
        <taxon>metagenomes</taxon>
        <taxon>organismal metagenomes</taxon>
    </lineage>
</organism>
<dbReference type="AlphaFoldDB" id="A0A6C0B0E8"/>
<name>A0A6C0B0E8_9ZZZZ</name>
<dbReference type="EMBL" id="MN739039">
    <property type="protein sequence ID" value="QHS84999.1"/>
    <property type="molecule type" value="Genomic_DNA"/>
</dbReference>
<protein>
    <submittedName>
        <fullName evidence="1">Uncharacterized protein</fullName>
    </submittedName>
</protein>
<evidence type="ECO:0000313" key="1">
    <source>
        <dbReference type="EMBL" id="QHS84999.1"/>
    </source>
</evidence>
<proteinExistence type="predicted"/>